<dbReference type="InterPro" id="IPR001763">
    <property type="entry name" value="Rhodanese-like_dom"/>
</dbReference>
<dbReference type="PROSITE" id="PS50206">
    <property type="entry name" value="RHODANESE_3"/>
    <property type="match status" value="1"/>
</dbReference>
<dbReference type="PROSITE" id="PS00380">
    <property type="entry name" value="RHODANESE_1"/>
    <property type="match status" value="1"/>
</dbReference>
<dbReference type="PANTHER" id="PTHR43031">
    <property type="entry name" value="FAD-DEPENDENT OXIDOREDUCTASE"/>
    <property type="match status" value="1"/>
</dbReference>
<reference evidence="3 4" key="1">
    <citation type="journal article" date="2015" name="Stand. Genomic Sci.">
        <title>Genomic Encyclopedia of Bacterial and Archaeal Type Strains, Phase III: the genomes of soil and plant-associated and newly described type strains.</title>
        <authorList>
            <person name="Whitman W.B."/>
            <person name="Woyke T."/>
            <person name="Klenk H.P."/>
            <person name="Zhou Y."/>
            <person name="Lilburn T.G."/>
            <person name="Beck B.J."/>
            <person name="De Vos P."/>
            <person name="Vandamme P."/>
            <person name="Eisen J.A."/>
            <person name="Garrity G."/>
            <person name="Hugenholtz P."/>
            <person name="Kyrpides N.C."/>
        </authorList>
    </citation>
    <scope>NUCLEOTIDE SEQUENCE [LARGE SCALE GENOMIC DNA]</scope>
    <source>
        <strain evidence="3 4">A3</strain>
    </source>
</reference>
<dbReference type="Pfam" id="PF00581">
    <property type="entry name" value="Rhodanese"/>
    <property type="match status" value="1"/>
</dbReference>
<evidence type="ECO:0000313" key="4">
    <source>
        <dbReference type="Proteomes" id="UP000294862"/>
    </source>
</evidence>
<dbReference type="SMART" id="SM00450">
    <property type="entry name" value="RHOD"/>
    <property type="match status" value="1"/>
</dbReference>
<name>A0A4R2IH90_9GAMM</name>
<dbReference type="InterPro" id="IPR036873">
    <property type="entry name" value="Rhodanese-like_dom_sf"/>
</dbReference>
<proteinExistence type="predicted"/>
<dbReference type="EMBL" id="SLWQ01000001">
    <property type="protein sequence ID" value="TCO43108.1"/>
    <property type="molecule type" value="Genomic_DNA"/>
</dbReference>
<evidence type="ECO:0000259" key="2">
    <source>
        <dbReference type="PROSITE" id="PS50206"/>
    </source>
</evidence>
<dbReference type="CDD" id="cd00158">
    <property type="entry name" value="RHOD"/>
    <property type="match status" value="1"/>
</dbReference>
<protein>
    <submittedName>
        <fullName evidence="3">Rhodanese-related sulfurtransferase</fullName>
    </submittedName>
</protein>
<accession>A0A4R2IH90</accession>
<sequence length="147" mass="15977">MSDVLHRLPEFLGNHFYLTLAFVGVFVALLVTEAQRFTRGYAALTPAGLTQLINRENALVVDVSALAEFEKGHIPGAKHVAMSALDPAHKDLAKAREQPIALVCRNGQTSAQAAQRLKKAGFQKVFWLEGGVAAWNEAQMPLVKGRA</sequence>
<dbReference type="SUPFAM" id="SSF52821">
    <property type="entry name" value="Rhodanese/Cell cycle control phosphatase"/>
    <property type="match status" value="1"/>
</dbReference>
<keyword evidence="1" id="KW-1133">Transmembrane helix</keyword>
<feature type="transmembrane region" description="Helical" evidence="1">
    <location>
        <begin position="12"/>
        <end position="31"/>
    </location>
</feature>
<dbReference type="PANTHER" id="PTHR43031:SF18">
    <property type="entry name" value="RHODANESE-RELATED SULFURTRANSFERASES"/>
    <property type="match status" value="1"/>
</dbReference>
<keyword evidence="4" id="KW-1185">Reference proteome</keyword>
<dbReference type="GO" id="GO:0004792">
    <property type="term" value="F:thiosulfate-cyanide sulfurtransferase activity"/>
    <property type="evidence" value="ECO:0007669"/>
    <property type="project" value="InterPro"/>
</dbReference>
<comment type="caution">
    <text evidence="3">The sequence shown here is derived from an EMBL/GenBank/DDBJ whole genome shotgun (WGS) entry which is preliminary data.</text>
</comment>
<evidence type="ECO:0000256" key="1">
    <source>
        <dbReference type="SAM" id="Phobius"/>
    </source>
</evidence>
<evidence type="ECO:0000313" key="3">
    <source>
        <dbReference type="EMBL" id="TCO43108.1"/>
    </source>
</evidence>
<keyword evidence="1" id="KW-0472">Membrane</keyword>
<dbReference type="AlphaFoldDB" id="A0A4R2IH90"/>
<keyword evidence="1" id="KW-0812">Transmembrane</keyword>
<feature type="domain" description="Rhodanese" evidence="2">
    <location>
        <begin position="54"/>
        <end position="144"/>
    </location>
</feature>
<dbReference type="OrthoDB" id="9808735at2"/>
<dbReference type="Proteomes" id="UP000294862">
    <property type="component" value="Unassembled WGS sequence"/>
</dbReference>
<dbReference type="RefSeq" id="WP_131993002.1">
    <property type="nucleotide sequence ID" value="NZ_JACGXM010000002.1"/>
</dbReference>
<dbReference type="Gene3D" id="3.40.250.10">
    <property type="entry name" value="Rhodanese-like domain"/>
    <property type="match status" value="1"/>
</dbReference>
<organism evidence="3 4">
    <name type="scientific">Dokdonella fugitiva</name>
    <dbReference type="NCBI Taxonomy" id="328517"/>
    <lineage>
        <taxon>Bacteria</taxon>
        <taxon>Pseudomonadati</taxon>
        <taxon>Pseudomonadota</taxon>
        <taxon>Gammaproteobacteria</taxon>
        <taxon>Lysobacterales</taxon>
        <taxon>Rhodanobacteraceae</taxon>
        <taxon>Dokdonella</taxon>
    </lineage>
</organism>
<gene>
    <name evidence="3" type="ORF">EV148_101527</name>
</gene>
<dbReference type="InterPro" id="IPR050229">
    <property type="entry name" value="GlpE_sulfurtransferase"/>
</dbReference>
<dbReference type="InterPro" id="IPR001307">
    <property type="entry name" value="Thiosulphate_STrfase_CS"/>
</dbReference>
<keyword evidence="3" id="KW-0808">Transferase</keyword>